<dbReference type="DIP" id="DIP-24408N"/>
<dbReference type="SUPFAM" id="SSF57850">
    <property type="entry name" value="RING/U-box"/>
    <property type="match status" value="1"/>
</dbReference>
<evidence type="ECO:0000313" key="7">
    <source>
        <dbReference type="Proteomes" id="UP000001940"/>
    </source>
</evidence>
<dbReference type="GO" id="GO:0000423">
    <property type="term" value="P:mitophagy"/>
    <property type="evidence" value="ECO:0000318"/>
    <property type="project" value="GO_Central"/>
</dbReference>
<dbReference type="InterPro" id="IPR000433">
    <property type="entry name" value="Znf_ZZ"/>
</dbReference>
<dbReference type="CDD" id="cd02340">
    <property type="entry name" value="ZZ_NBR1_like"/>
    <property type="match status" value="1"/>
</dbReference>
<dbReference type="InParanoid" id="Q9N3Z0"/>
<dbReference type="GO" id="GO:0035973">
    <property type="term" value="P:aggrephagy"/>
    <property type="evidence" value="ECO:0000318"/>
    <property type="project" value="GO_Central"/>
</dbReference>
<dbReference type="GeneID" id="189791"/>
<dbReference type="Pfam" id="PF00569">
    <property type="entry name" value="ZZ"/>
    <property type="match status" value="1"/>
</dbReference>
<name>Q9N3Z0_CAEEL</name>
<dbReference type="CTD" id="189791"/>
<evidence type="ECO:0000256" key="2">
    <source>
        <dbReference type="ARBA" id="ARBA00022771"/>
    </source>
</evidence>
<dbReference type="UCSC" id="Y40C5A.1.1">
    <property type="organism name" value="c. elegans"/>
</dbReference>
<dbReference type="PeptideAtlas" id="Q9N3Z0"/>
<dbReference type="RefSeq" id="NP_501171.2">
    <property type="nucleotide sequence ID" value="NM_068770.7"/>
</dbReference>
<keyword evidence="3" id="KW-0862">Zinc</keyword>
<feature type="domain" description="ZZ-type" evidence="5">
    <location>
        <begin position="161"/>
        <end position="211"/>
    </location>
</feature>
<keyword evidence="9" id="KW-1267">Proteomics identification</keyword>
<organism evidence="6 7">
    <name type="scientific">Caenorhabditis elegans</name>
    <dbReference type="NCBI Taxonomy" id="6239"/>
    <lineage>
        <taxon>Eukaryota</taxon>
        <taxon>Metazoa</taxon>
        <taxon>Ecdysozoa</taxon>
        <taxon>Nematoda</taxon>
        <taxon>Chromadorea</taxon>
        <taxon>Rhabditida</taxon>
        <taxon>Rhabditina</taxon>
        <taxon>Rhabditomorpha</taxon>
        <taxon>Rhabditoidea</taxon>
        <taxon>Rhabditidae</taxon>
        <taxon>Peloderinae</taxon>
        <taxon>Caenorhabditis</taxon>
    </lineage>
</organism>
<evidence type="ECO:0000313" key="6">
    <source>
        <dbReference type="EMBL" id="CCD71160.1"/>
    </source>
</evidence>
<evidence type="ECO:0000256" key="4">
    <source>
        <dbReference type="PROSITE-ProRule" id="PRU00228"/>
    </source>
</evidence>
<keyword evidence="7" id="KW-1185">Reference proteome</keyword>
<dbReference type="EMBL" id="BX284604">
    <property type="protein sequence ID" value="CCD71160.1"/>
    <property type="molecule type" value="Genomic_DNA"/>
</dbReference>
<evidence type="ECO:0007829" key="9">
    <source>
        <dbReference type="PeptideAtlas" id="Q9N3Z0"/>
    </source>
</evidence>
<comment type="interaction">
    <interactant intactId="EBI-315842">
        <id>Q9N3Z0</id>
    </interactant>
    <interactant intactId="EBI-2914955">
        <id>B1Q240</id>
        <label>dsh-1</label>
    </interactant>
    <organismsDiffer>false</organismsDiffer>
    <experiments>3</experiments>
</comment>
<dbReference type="PROSITE" id="PS50135">
    <property type="entry name" value="ZF_ZZ_2"/>
    <property type="match status" value="1"/>
</dbReference>
<dbReference type="GO" id="GO:0070530">
    <property type="term" value="F:K63-linked polyubiquitin modification-dependent protein binding"/>
    <property type="evidence" value="ECO:0000318"/>
    <property type="project" value="GO_Central"/>
</dbReference>
<sequence length="242" mass="29107">MSSIRYRRPPIIERRYERTPSYSTIPRDIHVSFYHNNYHRSKILYLNKFNAMEKLIEAAHELYPSNGVYRLFSDSTIGAQNELNDSVQVMECVQNPDHILPHLHIRLEDYRPRSISRNYHEVNVPIIRTPSQHSIHQSVRFNDNKRHHHHHHHDSIRNFVHHDTPCRNCFRIIVGSRYHCLQCPDYDICGDCEKDLVHYEHALLRIVTPRVTSIPDYVTVNAPSYIFPEHRYDIKREHYHWF</sequence>
<dbReference type="KEGG" id="cel:CELE_Y40C5A.1"/>
<dbReference type="SMART" id="SM00291">
    <property type="entry name" value="ZnF_ZZ"/>
    <property type="match status" value="1"/>
</dbReference>
<keyword evidence="1" id="KW-0479">Metal-binding</keyword>
<dbReference type="GO" id="GO:0044753">
    <property type="term" value="C:amphisome"/>
    <property type="evidence" value="ECO:0000318"/>
    <property type="project" value="GO_Central"/>
</dbReference>
<dbReference type="AlphaFoldDB" id="Q9N3Z0"/>
<dbReference type="Proteomes" id="UP000001940">
    <property type="component" value="Chromosome IV"/>
</dbReference>
<dbReference type="InterPro" id="IPR043145">
    <property type="entry name" value="Znf_ZZ_sf"/>
</dbReference>
<evidence type="ECO:0000256" key="3">
    <source>
        <dbReference type="ARBA" id="ARBA00022833"/>
    </source>
</evidence>
<keyword evidence="2 4" id="KW-0863">Zinc-finger</keyword>
<dbReference type="PaxDb" id="6239-Y40C5A.1.1"/>
<dbReference type="Gene3D" id="3.30.60.90">
    <property type="match status" value="1"/>
</dbReference>
<dbReference type="WormBase" id="Y40C5A.1">
    <property type="protein sequence ID" value="CE35366"/>
    <property type="gene ID" value="WBGene00021495"/>
    <property type="gene designation" value="sqst-2"/>
</dbReference>
<dbReference type="IntAct" id="Q9N3Z0">
    <property type="interactions" value="11"/>
</dbReference>
<dbReference type="STRING" id="6239.Y40C5A.1.2"/>
<evidence type="ECO:0000313" key="8">
    <source>
        <dbReference type="WormBase" id="Y40C5A.1"/>
    </source>
</evidence>
<dbReference type="PhylomeDB" id="Q9N3Z0"/>
<evidence type="ECO:0000259" key="5">
    <source>
        <dbReference type="PROSITE" id="PS50135"/>
    </source>
</evidence>
<dbReference type="PANTHER" id="PTHR15090:SF0">
    <property type="entry name" value="SEQUESTOSOME-1"/>
    <property type="match status" value="1"/>
</dbReference>
<dbReference type="HOGENOM" id="CLU_1066431_0_0_1"/>
<dbReference type="SMR" id="Q9N3Z0"/>
<dbReference type="InterPro" id="IPR052260">
    <property type="entry name" value="Autophagy_Rcpt_SigReg"/>
</dbReference>
<protein>
    <submittedName>
        <fullName evidence="6">ZZ-type domain-containing protein</fullName>
    </submittedName>
</protein>
<dbReference type="PANTHER" id="PTHR15090">
    <property type="entry name" value="SEQUESTOSOME 1-RELATED"/>
    <property type="match status" value="1"/>
</dbReference>
<dbReference type="GO" id="GO:0008270">
    <property type="term" value="F:zinc ion binding"/>
    <property type="evidence" value="ECO:0007669"/>
    <property type="project" value="UniProtKB-KW"/>
</dbReference>
<evidence type="ECO:0000256" key="1">
    <source>
        <dbReference type="ARBA" id="ARBA00022723"/>
    </source>
</evidence>
<dbReference type="Bgee" id="WBGene00021495">
    <property type="expression patterns" value="Expressed in larva and 2 other cell types or tissues"/>
</dbReference>
<dbReference type="GO" id="GO:0016235">
    <property type="term" value="C:aggresome"/>
    <property type="evidence" value="ECO:0000318"/>
    <property type="project" value="GO_Central"/>
</dbReference>
<dbReference type="GO" id="GO:0005080">
    <property type="term" value="F:protein kinase C binding"/>
    <property type="evidence" value="ECO:0000318"/>
    <property type="project" value="GO_Central"/>
</dbReference>
<dbReference type="OMA" id="NKYNAME"/>
<dbReference type="OrthoDB" id="2122982at2759"/>
<reference evidence="6 7" key="1">
    <citation type="journal article" date="1998" name="Science">
        <title>Genome sequence of the nematode C. elegans: a platform for investigating biology.</title>
        <authorList>
            <consortium name="The C. elegans sequencing consortium"/>
            <person name="Sulson J.E."/>
            <person name="Waterston R."/>
        </authorList>
    </citation>
    <scope>NUCLEOTIDE SEQUENCE [LARGE SCALE GENOMIC DNA]</scope>
    <source>
        <strain evidence="6 7">Bristol N2</strain>
    </source>
</reference>
<accession>Q9N3Z0</accession>
<dbReference type="FunCoup" id="Q9N3Z0">
    <property type="interactions" value="875"/>
</dbReference>
<dbReference type="AGR" id="WB:WBGene00021495"/>
<dbReference type="eggNOG" id="KOG4582">
    <property type="taxonomic scope" value="Eukaryota"/>
</dbReference>
<gene>
    <name evidence="6 8" type="primary">sqst-2</name>
    <name evidence="6" type="ORF">CELE_Y40C5A.1</name>
    <name evidence="8" type="ORF">Y40C5A.1</name>
</gene>
<dbReference type="PROSITE" id="PS01357">
    <property type="entry name" value="ZF_ZZ_1"/>
    <property type="match status" value="1"/>
</dbReference>
<dbReference type="GO" id="GO:0007032">
    <property type="term" value="P:endosome organization"/>
    <property type="evidence" value="ECO:0000318"/>
    <property type="project" value="GO_Central"/>
</dbReference>
<proteinExistence type="evidence at protein level"/>